<dbReference type="Proteomes" id="UP000314294">
    <property type="component" value="Unassembled WGS sequence"/>
</dbReference>
<dbReference type="EMBL" id="SRLO01000224">
    <property type="protein sequence ID" value="TNN66110.1"/>
    <property type="molecule type" value="Genomic_DNA"/>
</dbReference>
<name>A0A4Z2HKH9_9TELE</name>
<keyword evidence="4" id="KW-1185">Reference proteome</keyword>
<feature type="signal peptide" evidence="2">
    <location>
        <begin position="1"/>
        <end position="19"/>
    </location>
</feature>
<comment type="caution">
    <text evidence="3">The sequence shown here is derived from an EMBL/GenBank/DDBJ whole genome shotgun (WGS) entry which is preliminary data.</text>
</comment>
<evidence type="ECO:0000313" key="3">
    <source>
        <dbReference type="EMBL" id="TNN66110.1"/>
    </source>
</evidence>
<reference evidence="3 4" key="1">
    <citation type="submission" date="2019-03" db="EMBL/GenBank/DDBJ databases">
        <title>First draft genome of Liparis tanakae, snailfish: a comprehensive survey of snailfish specific genes.</title>
        <authorList>
            <person name="Kim W."/>
            <person name="Song I."/>
            <person name="Jeong J.-H."/>
            <person name="Kim D."/>
            <person name="Kim S."/>
            <person name="Ryu S."/>
            <person name="Song J.Y."/>
            <person name="Lee S.K."/>
        </authorList>
    </citation>
    <scope>NUCLEOTIDE SEQUENCE [LARGE SCALE GENOMIC DNA]</scope>
    <source>
        <tissue evidence="3">Muscle</tissue>
    </source>
</reference>
<gene>
    <name evidence="3" type="ORF">EYF80_023588</name>
</gene>
<organism evidence="3 4">
    <name type="scientific">Liparis tanakae</name>
    <name type="common">Tanaka's snailfish</name>
    <dbReference type="NCBI Taxonomy" id="230148"/>
    <lineage>
        <taxon>Eukaryota</taxon>
        <taxon>Metazoa</taxon>
        <taxon>Chordata</taxon>
        <taxon>Craniata</taxon>
        <taxon>Vertebrata</taxon>
        <taxon>Euteleostomi</taxon>
        <taxon>Actinopterygii</taxon>
        <taxon>Neopterygii</taxon>
        <taxon>Teleostei</taxon>
        <taxon>Neoteleostei</taxon>
        <taxon>Acanthomorphata</taxon>
        <taxon>Eupercaria</taxon>
        <taxon>Perciformes</taxon>
        <taxon>Cottioidei</taxon>
        <taxon>Cottales</taxon>
        <taxon>Liparidae</taxon>
        <taxon>Liparis</taxon>
    </lineage>
</organism>
<evidence type="ECO:0000256" key="2">
    <source>
        <dbReference type="SAM" id="SignalP"/>
    </source>
</evidence>
<protein>
    <submittedName>
        <fullName evidence="3">Uncharacterized protein</fullName>
    </submittedName>
</protein>
<keyword evidence="2" id="KW-0732">Signal</keyword>
<dbReference type="AlphaFoldDB" id="A0A4Z2HKH9"/>
<proteinExistence type="predicted"/>
<feature type="region of interest" description="Disordered" evidence="1">
    <location>
        <begin position="37"/>
        <end position="60"/>
    </location>
</feature>
<accession>A0A4Z2HKH9</accession>
<evidence type="ECO:0000256" key="1">
    <source>
        <dbReference type="SAM" id="MobiDB-lite"/>
    </source>
</evidence>
<evidence type="ECO:0000313" key="4">
    <source>
        <dbReference type="Proteomes" id="UP000314294"/>
    </source>
</evidence>
<sequence length="96" mass="10065">MGLLLVAGLVAVVTTAALAEGLHNFLRLQPELEGGDANSNFLRGRGSGKSPPLVPCRDWRGECQREGKSNKALGVLREAGEKESFEAGGEIEDGGC</sequence>
<feature type="chain" id="PRO_5021469560" evidence="2">
    <location>
        <begin position="20"/>
        <end position="96"/>
    </location>
</feature>